<dbReference type="Pfam" id="PF25512">
    <property type="entry name" value="zf-CCCH_AtC3H23"/>
    <property type="match status" value="1"/>
</dbReference>
<keyword evidence="3 6" id="KW-0862">Zinc</keyword>
<dbReference type="GO" id="GO:0008270">
    <property type="term" value="F:zinc ion binding"/>
    <property type="evidence" value="ECO:0007669"/>
    <property type="project" value="UniProtKB-KW"/>
</dbReference>
<dbReference type="PROSITE" id="PS50088">
    <property type="entry name" value="ANK_REPEAT"/>
    <property type="match status" value="1"/>
</dbReference>
<reference evidence="9 10" key="1">
    <citation type="journal article" date="2021" name="Sci. Rep.">
        <title>Genome sequencing of the multicellular alga Astrephomene provides insights into convergent evolution of germ-soma differentiation.</title>
        <authorList>
            <person name="Yamashita S."/>
            <person name="Yamamoto K."/>
            <person name="Matsuzaki R."/>
            <person name="Suzuki S."/>
            <person name="Yamaguchi H."/>
            <person name="Hirooka S."/>
            <person name="Minakuchi Y."/>
            <person name="Miyagishima S."/>
            <person name="Kawachi M."/>
            <person name="Toyoda A."/>
            <person name="Nozaki H."/>
        </authorList>
    </citation>
    <scope>NUCLEOTIDE SEQUENCE [LARGE SCALE GENOMIC DNA]</scope>
    <source>
        <strain evidence="9 10">NIES-4017</strain>
    </source>
</reference>
<feature type="repeat" description="ANK" evidence="5">
    <location>
        <begin position="96"/>
        <end position="128"/>
    </location>
</feature>
<name>A0AAD3HI30_9CHLO</name>
<feature type="domain" description="C3H1-type" evidence="8">
    <location>
        <begin position="250"/>
        <end position="277"/>
    </location>
</feature>
<dbReference type="Gene3D" id="3.30.1370.210">
    <property type="match status" value="1"/>
</dbReference>
<dbReference type="GO" id="GO:0003677">
    <property type="term" value="F:DNA binding"/>
    <property type="evidence" value="ECO:0007669"/>
    <property type="project" value="UniProtKB-KW"/>
</dbReference>
<evidence type="ECO:0000256" key="1">
    <source>
        <dbReference type="ARBA" id="ARBA00022723"/>
    </source>
</evidence>
<keyword evidence="10" id="KW-1185">Reference proteome</keyword>
<feature type="zinc finger region" description="C3H1-type" evidence="6">
    <location>
        <begin position="250"/>
        <end position="277"/>
    </location>
</feature>
<dbReference type="EMBL" id="BMAR01000002">
    <property type="protein sequence ID" value="GFR42124.1"/>
    <property type="molecule type" value="Genomic_DNA"/>
</dbReference>
<dbReference type="InterPro" id="IPR036770">
    <property type="entry name" value="Ankyrin_rpt-contain_sf"/>
</dbReference>
<dbReference type="PANTHER" id="PTHR14493:SF50">
    <property type="entry name" value="RING FINGER PROTEIN UNKEMPT"/>
    <property type="match status" value="1"/>
</dbReference>
<protein>
    <recommendedName>
        <fullName evidence="8">C3H1-type domain-containing protein</fullName>
    </recommendedName>
</protein>
<feature type="region of interest" description="Disordered" evidence="7">
    <location>
        <begin position="150"/>
        <end position="201"/>
    </location>
</feature>
<dbReference type="InterPro" id="IPR045234">
    <property type="entry name" value="Unkempt-like"/>
</dbReference>
<accession>A0AAD3HI30</accession>
<feature type="compositionally biased region" description="Polar residues" evidence="7">
    <location>
        <begin position="192"/>
        <end position="201"/>
    </location>
</feature>
<evidence type="ECO:0000256" key="5">
    <source>
        <dbReference type="PROSITE-ProRule" id="PRU00023"/>
    </source>
</evidence>
<dbReference type="Pfam" id="PF00642">
    <property type="entry name" value="zf-CCCH"/>
    <property type="match status" value="1"/>
</dbReference>
<dbReference type="InterPro" id="IPR002110">
    <property type="entry name" value="Ankyrin_rpt"/>
</dbReference>
<dbReference type="InterPro" id="IPR057444">
    <property type="entry name" value="Znf-CCCH_AtC3H23-like"/>
</dbReference>
<dbReference type="PANTHER" id="PTHR14493">
    <property type="entry name" value="UNKEMPT FAMILY MEMBER"/>
    <property type="match status" value="1"/>
</dbReference>
<keyword evidence="5" id="KW-0040">ANK repeat</keyword>
<feature type="compositionally biased region" description="Low complexity" evidence="7">
    <location>
        <begin position="160"/>
        <end position="169"/>
    </location>
</feature>
<dbReference type="SUPFAM" id="SSF48403">
    <property type="entry name" value="Ankyrin repeat"/>
    <property type="match status" value="1"/>
</dbReference>
<evidence type="ECO:0000256" key="4">
    <source>
        <dbReference type="ARBA" id="ARBA00023125"/>
    </source>
</evidence>
<dbReference type="GO" id="GO:0010468">
    <property type="term" value="P:regulation of gene expression"/>
    <property type="evidence" value="ECO:0007669"/>
    <property type="project" value="UniProtKB-ARBA"/>
</dbReference>
<dbReference type="InterPro" id="IPR000571">
    <property type="entry name" value="Znf_CCCH"/>
</dbReference>
<gene>
    <name evidence="9" type="ORF">Agub_g2967</name>
</gene>
<evidence type="ECO:0000256" key="7">
    <source>
        <dbReference type="SAM" id="MobiDB-lite"/>
    </source>
</evidence>
<organism evidence="9 10">
    <name type="scientific">Astrephomene gubernaculifera</name>
    <dbReference type="NCBI Taxonomy" id="47775"/>
    <lineage>
        <taxon>Eukaryota</taxon>
        <taxon>Viridiplantae</taxon>
        <taxon>Chlorophyta</taxon>
        <taxon>core chlorophytes</taxon>
        <taxon>Chlorophyceae</taxon>
        <taxon>CS clade</taxon>
        <taxon>Chlamydomonadales</taxon>
        <taxon>Astrephomenaceae</taxon>
        <taxon>Astrephomene</taxon>
    </lineage>
</organism>
<comment type="caution">
    <text evidence="9">The sequence shown here is derived from an EMBL/GenBank/DDBJ whole genome shotgun (WGS) entry which is preliminary data.</text>
</comment>
<keyword evidence="2 6" id="KW-0863">Zinc-finger</keyword>
<evidence type="ECO:0000313" key="9">
    <source>
        <dbReference type="EMBL" id="GFR42124.1"/>
    </source>
</evidence>
<evidence type="ECO:0000313" key="10">
    <source>
        <dbReference type="Proteomes" id="UP001054857"/>
    </source>
</evidence>
<proteinExistence type="predicted"/>
<dbReference type="Gene3D" id="1.25.40.20">
    <property type="entry name" value="Ankyrin repeat-containing domain"/>
    <property type="match status" value="1"/>
</dbReference>
<dbReference type="AlphaFoldDB" id="A0AAD3HI30"/>
<evidence type="ECO:0000256" key="6">
    <source>
        <dbReference type="PROSITE-ProRule" id="PRU00723"/>
    </source>
</evidence>
<evidence type="ECO:0000256" key="2">
    <source>
        <dbReference type="ARBA" id="ARBA00022771"/>
    </source>
</evidence>
<dbReference type="Proteomes" id="UP001054857">
    <property type="component" value="Unassembled WGS sequence"/>
</dbReference>
<evidence type="ECO:0000256" key="3">
    <source>
        <dbReference type="ARBA" id="ARBA00022833"/>
    </source>
</evidence>
<dbReference type="SMART" id="SM00356">
    <property type="entry name" value="ZnF_C3H1"/>
    <property type="match status" value="2"/>
</dbReference>
<sequence>MAQQNESEVIGHYLIPAHGRPAQPLLHESTALFQDVVSDKLSTVESAIEADAGKLNQFFLILHWASDVKGGAGPSPENVDAGDAGAAAAKASVTVKQRTLLMIAAHAGSLRVLAYLLARGAEPSRKSPDGLTAYDMALAGESSQAPTALAMMRDADSHPSSSTRSSSTTEAHSFNGTDGLRNGTRQDLADSEGSSYSTTDLTRPEYSTDDFRMFNFKVLRCSKRHAHDWRACPFAHPTENARRRDPREFKYCALACPDYKQGFCIRGDVCPYAHGVFECWLHPSRYRTQLCKDGANCHRPVCFFAHSLPELRAPTYTWVPSPADLARPPMSQSAAGGGGAGAAAGNTAGTMSGTAAGAAGAGAVALNGGAGAVEGPGSPAAAVVAAGAEARTLMSQGSAGLPPTSGSLDGTPVALCGSPHTGNIANGNGNGLGSIVAANVTSPTASAAVGNGATAGSLSNCGSGPINVTVPPASIVVSKEGNANVTAAIAVVENGNCGRNDGKGCVVLSTSPGGTSFTDPSSASSGGAAGKVSLNLTQPNAAASMLGFTAPRMSNAFARRHGLNPKDNPMINLQKIALQSHQQPQQQNGMLGVSSHMGMGAAYNAQDNNPATTLRNHSSAASAGATLQAAAAAAGRGAGYNGNAGGQQRLQAAAAAAAVAAVAAGAGANSGGFAMPYSPPAGAAGAGSFGMGPMQMQMHAAASQLTGGAADSSLLAAQLAALGLQQQQQQQQHQRQQQHMGIGIGMGGINMANGAAAAAAAAAAGMGHGQVQYMTAAAMQPYGLMHPGMYGAGPNASMYDHSQQHLMAAMSGAQAEV</sequence>
<keyword evidence="4" id="KW-0238">DNA-binding</keyword>
<evidence type="ECO:0000259" key="8">
    <source>
        <dbReference type="PROSITE" id="PS50103"/>
    </source>
</evidence>
<keyword evidence="1 6" id="KW-0479">Metal-binding</keyword>
<dbReference type="PROSITE" id="PS50103">
    <property type="entry name" value="ZF_C3H1"/>
    <property type="match status" value="1"/>
</dbReference>